<name>A0A9J6BQY9_POLVA</name>
<dbReference type="AlphaFoldDB" id="A0A9J6BQY9"/>
<evidence type="ECO:0000259" key="4">
    <source>
        <dbReference type="Pfam" id="PF05649"/>
    </source>
</evidence>
<protein>
    <recommendedName>
        <fullName evidence="4">Peptidase M13 N-terminal domain-containing protein</fullName>
    </recommendedName>
</protein>
<gene>
    <name evidence="5" type="ORF">PVAND_002283</name>
</gene>
<dbReference type="Gene3D" id="1.10.1380.10">
    <property type="entry name" value="Neutral endopeptidase , domain2"/>
    <property type="match status" value="1"/>
</dbReference>
<keyword evidence="6" id="KW-1185">Reference proteome</keyword>
<feature type="transmembrane region" description="Helical" evidence="3">
    <location>
        <begin position="96"/>
        <end position="119"/>
    </location>
</feature>
<comment type="subcellular location">
    <subcellularLocation>
        <location evidence="1">Cell membrane</location>
        <topology evidence="1">Single-pass type II membrane protein</topology>
    </subcellularLocation>
</comment>
<comment type="similarity">
    <text evidence="2">Belongs to the peptidase M13 family.</text>
</comment>
<evidence type="ECO:0000256" key="1">
    <source>
        <dbReference type="ARBA" id="ARBA00004401"/>
    </source>
</evidence>
<comment type="caution">
    <text evidence="5">The sequence shown here is derived from an EMBL/GenBank/DDBJ whole genome shotgun (WGS) entry which is preliminary data.</text>
</comment>
<dbReference type="GO" id="GO:0005886">
    <property type="term" value="C:plasma membrane"/>
    <property type="evidence" value="ECO:0007669"/>
    <property type="project" value="UniProtKB-SubCell"/>
</dbReference>
<accession>A0A9J6BQY9</accession>
<feature type="domain" description="Peptidase M13 N-terminal" evidence="4">
    <location>
        <begin position="173"/>
        <end position="438"/>
    </location>
</feature>
<evidence type="ECO:0000313" key="5">
    <source>
        <dbReference type="EMBL" id="KAG5672128.1"/>
    </source>
</evidence>
<dbReference type="GO" id="GO:0004222">
    <property type="term" value="F:metalloendopeptidase activity"/>
    <property type="evidence" value="ECO:0007669"/>
    <property type="project" value="InterPro"/>
</dbReference>
<keyword evidence="3" id="KW-0472">Membrane</keyword>
<dbReference type="InterPro" id="IPR008753">
    <property type="entry name" value="Peptidase_M13_N"/>
</dbReference>
<dbReference type="PROSITE" id="PS51885">
    <property type="entry name" value="NEPRILYSIN"/>
    <property type="match status" value="1"/>
</dbReference>
<reference evidence="5" key="1">
    <citation type="submission" date="2021-03" db="EMBL/GenBank/DDBJ databases">
        <title>Chromosome level genome of the anhydrobiotic midge Polypedilum vanderplanki.</title>
        <authorList>
            <person name="Yoshida Y."/>
            <person name="Kikawada T."/>
            <person name="Gusev O."/>
        </authorList>
    </citation>
    <scope>NUCLEOTIDE SEQUENCE</scope>
    <source>
        <strain evidence="5">NIAS01</strain>
        <tissue evidence="5">Whole body or cell culture</tissue>
    </source>
</reference>
<dbReference type="Pfam" id="PF05649">
    <property type="entry name" value="Peptidase_M13_N"/>
    <property type="match status" value="1"/>
</dbReference>
<dbReference type="SUPFAM" id="SSF55486">
    <property type="entry name" value="Metalloproteases ('zincins'), catalytic domain"/>
    <property type="match status" value="1"/>
</dbReference>
<dbReference type="GO" id="GO:0006508">
    <property type="term" value="P:proteolysis"/>
    <property type="evidence" value="ECO:0007669"/>
    <property type="project" value="InterPro"/>
</dbReference>
<dbReference type="PANTHER" id="PTHR11733">
    <property type="entry name" value="ZINC METALLOPROTEASE FAMILY M13 NEPRILYSIN-RELATED"/>
    <property type="match status" value="1"/>
</dbReference>
<proteinExistence type="inferred from homology"/>
<organism evidence="5 6">
    <name type="scientific">Polypedilum vanderplanki</name>
    <name type="common">Sleeping chironomid midge</name>
    <dbReference type="NCBI Taxonomy" id="319348"/>
    <lineage>
        <taxon>Eukaryota</taxon>
        <taxon>Metazoa</taxon>
        <taxon>Ecdysozoa</taxon>
        <taxon>Arthropoda</taxon>
        <taxon>Hexapoda</taxon>
        <taxon>Insecta</taxon>
        <taxon>Pterygota</taxon>
        <taxon>Neoptera</taxon>
        <taxon>Endopterygota</taxon>
        <taxon>Diptera</taxon>
        <taxon>Nematocera</taxon>
        <taxon>Chironomoidea</taxon>
        <taxon>Chironomidae</taxon>
        <taxon>Chironominae</taxon>
        <taxon>Polypedilum</taxon>
        <taxon>Polypedilum</taxon>
    </lineage>
</organism>
<dbReference type="PANTHER" id="PTHR11733:SF209">
    <property type="entry name" value="FI20018P1"/>
    <property type="match status" value="1"/>
</dbReference>
<dbReference type="OrthoDB" id="2016263at2759"/>
<keyword evidence="3" id="KW-0812">Transmembrane</keyword>
<keyword evidence="3" id="KW-1133">Transmembrane helix</keyword>
<sequence length="482" mass="54310">MTAETSTTISSISGGNLNAISTVTPKINSVSQNQNVKRGFQFETDKIENLQLSEQQNNNTSPSALNKLGKHLLSWLFCAPCIQFLKSSTTFHKMTLTGLTLIVTSLLVASPILFLISAAPSMPHHHNRDGCISHEDEDCSTHHPPQPVECTEIVCKNAAASIQSKINWKIDVCQDFKKFSCSNQQNSLREIKSPQEIADNQMLHLLSQNTTSGAFRKLGRLYESCLRQQLNSSTIRLTLEKLGGWLPINALGPSTVMPLLLKMKQFGAPLPLLDIYFDLSYGRRPQILLIIDIPPDVSHILQNPIRWLTPKAPTFKIDEHVPALLDELLKYFLPSSLTHEQRESEREAIHRFIREHNQIRRNHVDRDFSNSYIVNNISALSEAYPFLNWSELLPVKWNGPIVLRSPMYLRSLKTLLKEHSNRVIHNSLLLIFVLNALPNGMPTPIVCTRATMSLMPEASSSLFMSQFTDVAVRDAIARVSQY</sequence>
<evidence type="ECO:0000256" key="3">
    <source>
        <dbReference type="SAM" id="Phobius"/>
    </source>
</evidence>
<evidence type="ECO:0000313" key="6">
    <source>
        <dbReference type="Proteomes" id="UP001107558"/>
    </source>
</evidence>
<dbReference type="InterPro" id="IPR042089">
    <property type="entry name" value="Peptidase_M13_dom_2"/>
</dbReference>
<dbReference type="InterPro" id="IPR000718">
    <property type="entry name" value="Peptidase_M13"/>
</dbReference>
<dbReference type="EMBL" id="JADBJN010000003">
    <property type="protein sequence ID" value="KAG5672128.1"/>
    <property type="molecule type" value="Genomic_DNA"/>
</dbReference>
<evidence type="ECO:0000256" key="2">
    <source>
        <dbReference type="ARBA" id="ARBA00007357"/>
    </source>
</evidence>
<dbReference type="Proteomes" id="UP001107558">
    <property type="component" value="Chromosome 3"/>
</dbReference>